<evidence type="ECO:0000313" key="2">
    <source>
        <dbReference type="Proteomes" id="UP000821845"/>
    </source>
</evidence>
<dbReference type="EMBL" id="CM023488">
    <property type="protein sequence ID" value="KAH6925019.1"/>
    <property type="molecule type" value="Genomic_DNA"/>
</dbReference>
<protein>
    <submittedName>
        <fullName evidence="1">Uncharacterized protein</fullName>
    </submittedName>
</protein>
<gene>
    <name evidence="1" type="ORF">HPB50_027171</name>
</gene>
<organism evidence="1 2">
    <name type="scientific">Hyalomma asiaticum</name>
    <name type="common">Tick</name>
    <dbReference type="NCBI Taxonomy" id="266040"/>
    <lineage>
        <taxon>Eukaryota</taxon>
        <taxon>Metazoa</taxon>
        <taxon>Ecdysozoa</taxon>
        <taxon>Arthropoda</taxon>
        <taxon>Chelicerata</taxon>
        <taxon>Arachnida</taxon>
        <taxon>Acari</taxon>
        <taxon>Parasitiformes</taxon>
        <taxon>Ixodida</taxon>
        <taxon>Ixodoidea</taxon>
        <taxon>Ixodidae</taxon>
        <taxon>Hyalomminae</taxon>
        <taxon>Hyalomma</taxon>
    </lineage>
</organism>
<reference evidence="1" key="1">
    <citation type="submission" date="2020-05" db="EMBL/GenBank/DDBJ databases">
        <title>Large-scale comparative analyses of tick genomes elucidate their genetic diversity and vector capacities.</title>
        <authorList>
            <person name="Jia N."/>
            <person name="Wang J."/>
            <person name="Shi W."/>
            <person name="Du L."/>
            <person name="Sun Y."/>
            <person name="Zhan W."/>
            <person name="Jiang J."/>
            <person name="Wang Q."/>
            <person name="Zhang B."/>
            <person name="Ji P."/>
            <person name="Sakyi L.B."/>
            <person name="Cui X."/>
            <person name="Yuan T."/>
            <person name="Jiang B."/>
            <person name="Yang W."/>
            <person name="Lam T.T.-Y."/>
            <person name="Chang Q."/>
            <person name="Ding S."/>
            <person name="Wang X."/>
            <person name="Zhu J."/>
            <person name="Ruan X."/>
            <person name="Zhao L."/>
            <person name="Wei J."/>
            <person name="Que T."/>
            <person name="Du C."/>
            <person name="Cheng J."/>
            <person name="Dai P."/>
            <person name="Han X."/>
            <person name="Huang E."/>
            <person name="Gao Y."/>
            <person name="Liu J."/>
            <person name="Shao H."/>
            <person name="Ye R."/>
            <person name="Li L."/>
            <person name="Wei W."/>
            <person name="Wang X."/>
            <person name="Wang C."/>
            <person name="Yang T."/>
            <person name="Huo Q."/>
            <person name="Li W."/>
            <person name="Guo W."/>
            <person name="Chen H."/>
            <person name="Zhou L."/>
            <person name="Ni X."/>
            <person name="Tian J."/>
            <person name="Zhou Y."/>
            <person name="Sheng Y."/>
            <person name="Liu T."/>
            <person name="Pan Y."/>
            <person name="Xia L."/>
            <person name="Li J."/>
            <person name="Zhao F."/>
            <person name="Cao W."/>
        </authorList>
    </citation>
    <scope>NUCLEOTIDE SEQUENCE</scope>
    <source>
        <strain evidence="1">Hyas-2018</strain>
    </source>
</reference>
<dbReference type="Proteomes" id="UP000821845">
    <property type="component" value="Chromosome 8"/>
</dbReference>
<sequence>MEAACGGTNYALPVFLICFKTPSFHAVVGAFVIHFETANCMEEALHLFKAGDPDTAGTKFWIVGHSRAETSALSSTFPGSRPLLCNFHREQAWSKWHSETESDVRDVSFVKEMLQQVALSRNEYECRSAVEALEQSLHWQGNERLQQYICQKWLLVKEFLTKKHGYASCFNDTRVLKTKKCKAPVGVAKFDNCHSVRGLARVFAKKFSLGDKAPTWQVGTSSLPSPLHCDTVSKLLRGKPTAVTTGIMESITTAAGYRRSDVKQGKEEDTFLIPSTALSSSCKEVNFSTPSSTCSNFTQTDVPREHFAAVLLVDGRDRACLPAAYKNRPNILAKAGTCGKPGQMSRGPSEMDVFDKVAPNNSPVLALGNIDGMLKTLDNASSFIKIKLDEPHTMARGAADCVSQGIGSETSDTVACVHTGLREQNMTAHERGADHMPRDAIGKTTEIEVDVAMEPNEAHMAADFVPQNIVSEVTGVTVPIEIGPSEICLSADGRADCGSPLSVKQRSEMQASAEVEQIGPAVATHQNTNNASTTESNGKLPEYVSVMVQSKELNMETCEDADAVSQEQISRASEMAICVEAEASWPCMTAHGYAEYASQDMDKKLQLLLMHKLQGCRQTTCTRAQCLISNTPGRTASVKVEPNEPLITHHESTNSVPLVTAREALGIEACIKVEPVEPHTTAEEDTDYMSQETNSKASELSVCVKLEQNEAHVTFDSDIDCALQEMVNGASEACVTSEPNVPLVTPHEDNGYPLVEIVSDASVCIKVEPTDPHTTIYDSGNYSLQETAGKATEMEECVQVQQNLQPTKLPVETCASDLEQDPERSESSIKSQIRAQVEEIDSLLCGVWDNAVLRRVLDMVSQAGKLVECSVPGCSGVGRPRRAAQGRIAAKREGPSSSESAKKTRTSARQCTKKTS</sequence>
<name>A0ACB7RT60_HYAAI</name>
<keyword evidence="2" id="KW-1185">Reference proteome</keyword>
<evidence type="ECO:0000313" key="1">
    <source>
        <dbReference type="EMBL" id="KAH6925019.1"/>
    </source>
</evidence>
<accession>A0ACB7RT60</accession>
<proteinExistence type="predicted"/>
<comment type="caution">
    <text evidence="1">The sequence shown here is derived from an EMBL/GenBank/DDBJ whole genome shotgun (WGS) entry which is preliminary data.</text>
</comment>